<sequence length="67" mass="7401">MDSALRNWRASSAPSFQIQGGKEPQPPMPRLNFVFISARALRGPVFLQLTDTRIFGALDSATPQVSR</sequence>
<proteinExistence type="predicted"/>
<keyword evidence="3" id="KW-1185">Reference proteome</keyword>
<feature type="compositionally biased region" description="Polar residues" evidence="1">
    <location>
        <begin position="9"/>
        <end position="18"/>
    </location>
</feature>
<protein>
    <submittedName>
        <fullName evidence="2">Uncharacterized protein</fullName>
    </submittedName>
</protein>
<comment type="caution">
    <text evidence="2">The sequence shown here is derived from an EMBL/GenBank/DDBJ whole genome shotgun (WGS) entry which is preliminary data.</text>
</comment>
<dbReference type="Proteomes" id="UP001342631">
    <property type="component" value="Unassembled WGS sequence"/>
</dbReference>
<accession>A0ABQ6QIW2</accession>
<dbReference type="EMBL" id="BTTX01000001">
    <property type="protein sequence ID" value="GMU03954.1"/>
    <property type="molecule type" value="Genomic_DNA"/>
</dbReference>
<organism evidence="2 3">
    <name type="scientific">Corallococcus caeni</name>
    <dbReference type="NCBI Taxonomy" id="3082388"/>
    <lineage>
        <taxon>Bacteria</taxon>
        <taxon>Pseudomonadati</taxon>
        <taxon>Myxococcota</taxon>
        <taxon>Myxococcia</taxon>
        <taxon>Myxococcales</taxon>
        <taxon>Cystobacterineae</taxon>
        <taxon>Myxococcaceae</taxon>
        <taxon>Corallococcus</taxon>
    </lineage>
</organism>
<evidence type="ECO:0000313" key="3">
    <source>
        <dbReference type="Proteomes" id="UP001342631"/>
    </source>
</evidence>
<reference evidence="2 3" key="1">
    <citation type="journal article" date="2024" name="Arch. Microbiol.">
        <title>Corallococcus caeni sp. nov., a novel myxobacterium isolated from activated sludge.</title>
        <authorList>
            <person name="Tomita S."/>
            <person name="Nakai R."/>
            <person name="Kuroda K."/>
            <person name="Kurashita H."/>
            <person name="Hatamoto M."/>
            <person name="Yamaguchi T."/>
            <person name="Narihiro T."/>
        </authorList>
    </citation>
    <scope>NUCLEOTIDE SEQUENCE [LARGE SCALE GENOMIC DNA]</scope>
    <source>
        <strain evidence="2 3">NO1</strain>
    </source>
</reference>
<name>A0ABQ6QIW2_9BACT</name>
<evidence type="ECO:0000313" key="2">
    <source>
        <dbReference type="EMBL" id="GMU03954.1"/>
    </source>
</evidence>
<feature type="region of interest" description="Disordered" evidence="1">
    <location>
        <begin position="1"/>
        <end position="26"/>
    </location>
</feature>
<evidence type="ECO:0000256" key="1">
    <source>
        <dbReference type="SAM" id="MobiDB-lite"/>
    </source>
</evidence>
<gene>
    <name evidence="2" type="ORF">ASNO1_02060</name>
</gene>